<accession>A0AAD8XZP5</accession>
<keyword evidence="2" id="KW-1185">Reference proteome</keyword>
<evidence type="ECO:0000313" key="2">
    <source>
        <dbReference type="Proteomes" id="UP001224775"/>
    </source>
</evidence>
<dbReference type="AlphaFoldDB" id="A0AAD8XZP5"/>
<proteinExistence type="predicted"/>
<dbReference type="InterPro" id="IPR021109">
    <property type="entry name" value="Peptidase_aspartic_dom_sf"/>
</dbReference>
<name>A0AAD8XZP5_9STRA</name>
<gene>
    <name evidence="1" type="ORF">QTG54_012998</name>
</gene>
<reference evidence="1" key="1">
    <citation type="submission" date="2023-06" db="EMBL/GenBank/DDBJ databases">
        <title>Survivors Of The Sea: Transcriptome response of Skeletonema marinoi to long-term dormancy.</title>
        <authorList>
            <person name="Pinder M.I.M."/>
            <person name="Kourtchenko O."/>
            <person name="Robertson E.K."/>
            <person name="Larsson T."/>
            <person name="Maumus F."/>
            <person name="Osuna-Cruz C.M."/>
            <person name="Vancaester E."/>
            <person name="Stenow R."/>
            <person name="Vandepoele K."/>
            <person name="Ploug H."/>
            <person name="Bruchert V."/>
            <person name="Godhe A."/>
            <person name="Topel M."/>
        </authorList>
    </citation>
    <scope>NUCLEOTIDE SEQUENCE</scope>
    <source>
        <strain evidence="1">R05AC</strain>
    </source>
</reference>
<protein>
    <submittedName>
        <fullName evidence="1">Uncharacterized protein</fullName>
    </submittedName>
</protein>
<dbReference type="Proteomes" id="UP001224775">
    <property type="component" value="Unassembled WGS sequence"/>
</dbReference>
<comment type="caution">
    <text evidence="1">The sequence shown here is derived from an EMBL/GenBank/DDBJ whole genome shotgun (WGS) entry which is preliminary data.</text>
</comment>
<sequence>MSFHLQAWSYKYKWGCYHPERTFDSGFSNTIEGFDNNQGKVVWRKAGFSFDEDLQPQQNLTFGVFGPDLLDGPGGVFFGLIKDTDKWIRPSFLGQTGYKSFCAPVVHYIAKAAGFIVNGLPLKLDDRTPTYVIFDTGLSGMAVSDELYQGRNLQARKNREKSLWGEVKVSFQTKAGDEVELSARKPITTPLGQDTPWTKFKGNLIVLGLAFLDGTSMSIDIDDNKLQLKK</sequence>
<dbReference type="SUPFAM" id="SSF50630">
    <property type="entry name" value="Acid proteases"/>
    <property type="match status" value="1"/>
</dbReference>
<evidence type="ECO:0000313" key="1">
    <source>
        <dbReference type="EMBL" id="KAK1736398.1"/>
    </source>
</evidence>
<organism evidence="1 2">
    <name type="scientific">Skeletonema marinoi</name>
    <dbReference type="NCBI Taxonomy" id="267567"/>
    <lineage>
        <taxon>Eukaryota</taxon>
        <taxon>Sar</taxon>
        <taxon>Stramenopiles</taxon>
        <taxon>Ochrophyta</taxon>
        <taxon>Bacillariophyta</taxon>
        <taxon>Coscinodiscophyceae</taxon>
        <taxon>Thalassiosirophycidae</taxon>
        <taxon>Thalassiosirales</taxon>
        <taxon>Skeletonemataceae</taxon>
        <taxon>Skeletonema</taxon>
        <taxon>Skeletonema marinoi-dohrnii complex</taxon>
    </lineage>
</organism>
<dbReference type="EMBL" id="JATAAI010000029">
    <property type="protein sequence ID" value="KAK1736398.1"/>
    <property type="molecule type" value="Genomic_DNA"/>
</dbReference>